<dbReference type="GO" id="GO:0016020">
    <property type="term" value="C:membrane"/>
    <property type="evidence" value="ECO:0007669"/>
    <property type="project" value="UniProtKB-SubCell"/>
</dbReference>
<comment type="subcellular location">
    <subcellularLocation>
        <location evidence="1">Endomembrane system</location>
        <topology evidence="1">Multi-pass membrane protein</topology>
    </subcellularLocation>
    <subcellularLocation>
        <location evidence="5">Membrane</location>
        <topology evidence="5">Multi-pass membrane protein</topology>
    </subcellularLocation>
</comment>
<feature type="transmembrane region" description="Helical" evidence="7">
    <location>
        <begin position="655"/>
        <end position="676"/>
    </location>
</feature>
<dbReference type="Pfam" id="PF00662">
    <property type="entry name" value="Proton_antipo_N"/>
    <property type="match status" value="1"/>
</dbReference>
<dbReference type="GO" id="GO:0012505">
    <property type="term" value="C:endomembrane system"/>
    <property type="evidence" value="ECO:0007669"/>
    <property type="project" value="UniProtKB-SubCell"/>
</dbReference>
<feature type="transmembrane region" description="Helical" evidence="7">
    <location>
        <begin position="491"/>
        <end position="511"/>
    </location>
</feature>
<dbReference type="PANTHER" id="PTHR42829:SF2">
    <property type="entry name" value="NADH-UBIQUINONE OXIDOREDUCTASE CHAIN 5"/>
    <property type="match status" value="1"/>
</dbReference>
<dbReference type="RefSeq" id="WP_015439979.1">
    <property type="nucleotide sequence ID" value="NC_020520.1"/>
</dbReference>
<evidence type="ECO:0000259" key="9">
    <source>
        <dbReference type="Pfam" id="PF00662"/>
    </source>
</evidence>
<dbReference type="PANTHER" id="PTHR42829">
    <property type="entry name" value="NADH-UBIQUINONE OXIDOREDUCTASE CHAIN 5"/>
    <property type="match status" value="1"/>
</dbReference>
<dbReference type="NCBIfam" id="TIGR01974">
    <property type="entry name" value="NDH_I_L"/>
    <property type="match status" value="1"/>
</dbReference>
<dbReference type="GO" id="GO:0003954">
    <property type="term" value="F:NADH dehydrogenase activity"/>
    <property type="evidence" value="ECO:0007669"/>
    <property type="project" value="TreeGrafter"/>
</dbReference>
<dbReference type="InterPro" id="IPR001750">
    <property type="entry name" value="ND/Mrp_TM"/>
</dbReference>
<feature type="transmembrane region" description="Helical" evidence="7">
    <location>
        <begin position="87"/>
        <end position="107"/>
    </location>
</feature>
<feature type="transmembrane region" description="Helical" evidence="7">
    <location>
        <begin position="371"/>
        <end position="392"/>
    </location>
</feature>
<evidence type="ECO:0000256" key="4">
    <source>
        <dbReference type="ARBA" id="ARBA00023136"/>
    </source>
</evidence>
<dbReference type="EC" id="1.6.5.11" evidence="10"/>
<dbReference type="PRINTS" id="PR01434">
    <property type="entry name" value="NADHDHGNASE5"/>
</dbReference>
<evidence type="ECO:0000256" key="1">
    <source>
        <dbReference type="ARBA" id="ARBA00004127"/>
    </source>
</evidence>
<dbReference type="AlphaFoldDB" id="A0A6C7E1F4"/>
<keyword evidence="11" id="KW-1185">Reference proteome</keyword>
<feature type="transmembrane region" description="Helical" evidence="7">
    <location>
        <begin position="404"/>
        <end position="429"/>
    </location>
</feature>
<feature type="transmembrane region" description="Helical" evidence="7">
    <location>
        <begin position="182"/>
        <end position="203"/>
    </location>
</feature>
<dbReference type="InterPro" id="IPR003945">
    <property type="entry name" value="NU5C-like"/>
</dbReference>
<keyword evidence="2 5" id="KW-0812">Transmembrane</keyword>
<feature type="transmembrane region" description="Helical" evidence="7">
    <location>
        <begin position="6"/>
        <end position="24"/>
    </location>
</feature>
<evidence type="ECO:0000259" key="8">
    <source>
        <dbReference type="Pfam" id="PF00361"/>
    </source>
</evidence>
<dbReference type="KEGG" id="aym:YM304_04170"/>
<proteinExistence type="predicted"/>
<feature type="domain" description="NADH:quinone oxidoreductase/Mrp antiporter transmembrane" evidence="8">
    <location>
        <begin position="137"/>
        <end position="426"/>
    </location>
</feature>
<feature type="transmembrane region" description="Helical" evidence="7">
    <location>
        <begin position="209"/>
        <end position="230"/>
    </location>
</feature>
<feature type="region of interest" description="Disordered" evidence="6">
    <location>
        <begin position="457"/>
        <end position="481"/>
    </location>
</feature>
<dbReference type="PRINTS" id="PR01435">
    <property type="entry name" value="NPOXDRDTASE5"/>
</dbReference>
<dbReference type="EMBL" id="AP012057">
    <property type="protein sequence ID" value="BAN00731.1"/>
    <property type="molecule type" value="Genomic_DNA"/>
</dbReference>
<evidence type="ECO:0000256" key="3">
    <source>
        <dbReference type="ARBA" id="ARBA00022989"/>
    </source>
</evidence>
<dbReference type="GO" id="GO:0042773">
    <property type="term" value="P:ATP synthesis coupled electron transport"/>
    <property type="evidence" value="ECO:0007669"/>
    <property type="project" value="InterPro"/>
</dbReference>
<evidence type="ECO:0000313" key="11">
    <source>
        <dbReference type="Proteomes" id="UP000011863"/>
    </source>
</evidence>
<feature type="transmembrane region" description="Helical" evidence="7">
    <location>
        <begin position="281"/>
        <end position="303"/>
    </location>
</feature>
<dbReference type="NCBIfam" id="NF005141">
    <property type="entry name" value="PRK06590.1"/>
    <property type="match status" value="1"/>
</dbReference>
<dbReference type="Proteomes" id="UP000011863">
    <property type="component" value="Chromosome"/>
</dbReference>
<evidence type="ECO:0000313" key="10">
    <source>
        <dbReference type="EMBL" id="BAN00731.1"/>
    </source>
</evidence>
<evidence type="ECO:0000256" key="5">
    <source>
        <dbReference type="RuleBase" id="RU000320"/>
    </source>
</evidence>
<sequence>MTELVWLIPAFPLLGFLLILVGGRKLGEPKAGLLATTMVAASFVVAVAIFFDLLGMSAEERSHTETLFSWVPVGDLQIDMAFLVDPLSITMCLFVTGIGALIHLYSIGYMHGDPKFSKFFLYLNLFILSMTLLVLGSNLLVTFLGWEGVGTCSYFLISFWHTKDANATAGKKAFVTNRIGDFGVMLAMFLAFGAVGSIDYAVINDSALAGTLTQATATGIAALLFLGAVGKSAQLPLYVWLPDAMAGPTPVSALIHAATMVTAGVFLMVRINPVLGAAADWVPMLIAWVGALTALFAASIALAQNDIKKVLAYSTVSQLGYMFLAVGTGAYVAAIFHMITHAFFKALLFLGSGSVIHGMHDEQDMRKMGKLLKFMPITAGTFIIGWLAIAGVPPFAGFWSKDEILLFALAESPVLYVLGIITAILTAFYMTRQVIMTFFGEQKWGSHANEAEAAELDTADTGDETDEATEPAPVETHGAHGEFKPHESPPFMLLPLVVLAGLAIVGGIIQLPSLGIIPKNAQHKLLDWLHPLVEFGEGAEERGIGEAIITDTWAYDNKVLLIAIAVACALGGIFLGWLVYQKRRLKAIEPDLLARGWGYDDAIAWFMGKPGRAGFQAVADGDGKLVDGAVNGVATLVRETAGQARKAQTGYVRQYAGVIGIGVVLLLGWFVVIRGIL</sequence>
<accession>A0A6C7E1F4</accession>
<feature type="transmembrane region" description="Helical" evidence="7">
    <location>
        <begin position="310"/>
        <end position="336"/>
    </location>
</feature>
<keyword evidence="3 7" id="KW-1133">Transmembrane helix</keyword>
<dbReference type="GO" id="GO:0015990">
    <property type="term" value="P:electron transport coupled proton transport"/>
    <property type="evidence" value="ECO:0007669"/>
    <property type="project" value="TreeGrafter"/>
</dbReference>
<keyword evidence="4 7" id="KW-0472">Membrane</keyword>
<feature type="transmembrane region" description="Helical" evidence="7">
    <location>
        <begin position="559"/>
        <end position="580"/>
    </location>
</feature>
<dbReference type="Gene3D" id="1.20.5.2700">
    <property type="match status" value="1"/>
</dbReference>
<protein>
    <submittedName>
        <fullName evidence="10">NADH-quinone oxidoreductase subunit L</fullName>
        <ecNumber evidence="10">1.6.5.11</ecNumber>
    </submittedName>
</protein>
<organism evidence="10 11">
    <name type="scientific">Ilumatobacter coccineus (strain NBRC 103263 / KCTC 29153 / YM16-304)</name>
    <dbReference type="NCBI Taxonomy" id="1313172"/>
    <lineage>
        <taxon>Bacteria</taxon>
        <taxon>Bacillati</taxon>
        <taxon>Actinomycetota</taxon>
        <taxon>Acidimicrobiia</taxon>
        <taxon>Acidimicrobiales</taxon>
        <taxon>Ilumatobacteraceae</taxon>
        <taxon>Ilumatobacter</taxon>
    </lineage>
</organism>
<dbReference type="Pfam" id="PF00361">
    <property type="entry name" value="Proton_antipo_M"/>
    <property type="match status" value="1"/>
</dbReference>
<feature type="compositionally biased region" description="Acidic residues" evidence="6">
    <location>
        <begin position="457"/>
        <end position="469"/>
    </location>
</feature>
<name>A0A6C7E1F4_ILUCY</name>
<evidence type="ECO:0000256" key="6">
    <source>
        <dbReference type="SAM" id="MobiDB-lite"/>
    </source>
</evidence>
<dbReference type="InterPro" id="IPR018393">
    <property type="entry name" value="NADHpl_OxRdtase_5_subgr"/>
</dbReference>
<feature type="transmembrane region" description="Helical" evidence="7">
    <location>
        <begin position="251"/>
        <end position="269"/>
    </location>
</feature>
<feature type="transmembrane region" description="Helical" evidence="7">
    <location>
        <begin position="31"/>
        <end position="51"/>
    </location>
</feature>
<keyword evidence="10" id="KW-0560">Oxidoreductase</keyword>
<dbReference type="GO" id="GO:0008137">
    <property type="term" value="F:NADH dehydrogenase (ubiquinone) activity"/>
    <property type="evidence" value="ECO:0007669"/>
    <property type="project" value="InterPro"/>
</dbReference>
<dbReference type="InterPro" id="IPR001516">
    <property type="entry name" value="Proton_antipo_N"/>
</dbReference>
<reference evidence="10 11" key="1">
    <citation type="journal article" date="2013" name="Int. J. Syst. Evol. Microbiol.">
        <title>Ilumatobacter nonamiense sp. nov. and Ilumatobacter coccineum sp. nov., isolated from seashore sand.</title>
        <authorList>
            <person name="Matsumoto A."/>
            <person name="Kasai H."/>
            <person name="Matsuo Y."/>
            <person name="Shizuri Y."/>
            <person name="Ichikawa N."/>
            <person name="Fujita N."/>
            <person name="Omura S."/>
            <person name="Takahashi Y."/>
        </authorList>
    </citation>
    <scope>NUCLEOTIDE SEQUENCE [LARGE SCALE GENOMIC DNA]</scope>
    <source>
        <strain evidence="11">NBRC 103263 / KCTC 29153 / YM16-304</strain>
    </source>
</reference>
<feature type="transmembrane region" description="Helical" evidence="7">
    <location>
        <begin position="119"/>
        <end position="137"/>
    </location>
</feature>
<feature type="transmembrane region" description="Helical" evidence="7">
    <location>
        <begin position="143"/>
        <end position="161"/>
    </location>
</feature>
<feature type="transmembrane region" description="Helical" evidence="7">
    <location>
        <begin position="342"/>
        <end position="359"/>
    </location>
</feature>
<gene>
    <name evidence="10" type="primary">nuoL</name>
    <name evidence="10" type="ORF">YM304_04170</name>
</gene>
<evidence type="ECO:0000256" key="2">
    <source>
        <dbReference type="ARBA" id="ARBA00022692"/>
    </source>
</evidence>
<feature type="domain" description="NADH-Ubiquinone oxidoreductase (complex I) chain 5 N-terminal" evidence="9">
    <location>
        <begin position="70"/>
        <end position="120"/>
    </location>
</feature>
<evidence type="ECO:0000256" key="7">
    <source>
        <dbReference type="SAM" id="Phobius"/>
    </source>
</evidence>